<keyword evidence="2" id="KW-0732">Signal</keyword>
<feature type="region of interest" description="Disordered" evidence="1">
    <location>
        <begin position="286"/>
        <end position="313"/>
    </location>
</feature>
<evidence type="ECO:0000256" key="1">
    <source>
        <dbReference type="SAM" id="MobiDB-lite"/>
    </source>
</evidence>
<gene>
    <name evidence="3" type="ORF">CTEN210_10301</name>
</gene>
<feature type="compositionally biased region" description="Acidic residues" evidence="1">
    <location>
        <begin position="260"/>
        <end position="272"/>
    </location>
</feature>
<feature type="region of interest" description="Disordered" evidence="1">
    <location>
        <begin position="31"/>
        <end position="95"/>
    </location>
</feature>
<keyword evidence="4" id="KW-1185">Reference proteome</keyword>
<evidence type="ECO:0000256" key="2">
    <source>
        <dbReference type="SAM" id="SignalP"/>
    </source>
</evidence>
<evidence type="ECO:0000313" key="3">
    <source>
        <dbReference type="EMBL" id="GFH53825.1"/>
    </source>
</evidence>
<reference evidence="3 4" key="1">
    <citation type="journal article" date="2021" name="Sci. Rep.">
        <title>The genome of the diatom Chaetoceros tenuissimus carries an ancient integrated fragment of an extant virus.</title>
        <authorList>
            <person name="Hongo Y."/>
            <person name="Kimura K."/>
            <person name="Takaki Y."/>
            <person name="Yoshida Y."/>
            <person name="Baba S."/>
            <person name="Kobayashi G."/>
            <person name="Nagasaki K."/>
            <person name="Hano T."/>
            <person name="Tomaru Y."/>
        </authorList>
    </citation>
    <scope>NUCLEOTIDE SEQUENCE [LARGE SCALE GENOMIC DNA]</scope>
    <source>
        <strain evidence="3 4">NIES-3715</strain>
    </source>
</reference>
<sequence length="313" mass="34240">MQLKTCFTLLSLCALETLSLEMHTIRGSTQQKEAAMGSDRKKIAFHSKFNPRQNKKNRILKQRRELGSHDSDESGSGSGSDSGSGSGSGSEDSFDDSDLIYEVWLEPEGDEIDSDWEGEDVFGKASIYEEDDDEDLFGVKLFLGEIEEDCDEDDCYFEIFEGDCDNLEDLLEDSSADENPYDGDTGFETNGDGFAFNDLIHDIDNGLDLSDLECSAFVIFGPEHDDDSGSGSGSGSGSDSGSRRRRRRRRRRRLTSKSEDCDESGSEDCDDDDESVVIACGLIVPEGKGSDFCDSGSGSRSRRGSQSGSGSYK</sequence>
<evidence type="ECO:0000313" key="4">
    <source>
        <dbReference type="Proteomes" id="UP001054902"/>
    </source>
</evidence>
<feature type="compositionally biased region" description="Low complexity" evidence="1">
    <location>
        <begin position="295"/>
        <end position="313"/>
    </location>
</feature>
<feature type="chain" id="PRO_5042100511" evidence="2">
    <location>
        <begin position="20"/>
        <end position="313"/>
    </location>
</feature>
<feature type="signal peptide" evidence="2">
    <location>
        <begin position="1"/>
        <end position="19"/>
    </location>
</feature>
<feature type="compositionally biased region" description="Basic and acidic residues" evidence="1">
    <location>
        <begin position="62"/>
        <end position="72"/>
    </location>
</feature>
<comment type="caution">
    <text evidence="3">The sequence shown here is derived from an EMBL/GenBank/DDBJ whole genome shotgun (WGS) entry which is preliminary data.</text>
</comment>
<accession>A0AAD3H814</accession>
<dbReference type="EMBL" id="BLLK01000047">
    <property type="protein sequence ID" value="GFH53825.1"/>
    <property type="molecule type" value="Genomic_DNA"/>
</dbReference>
<dbReference type="AlphaFoldDB" id="A0AAD3H814"/>
<dbReference type="Proteomes" id="UP001054902">
    <property type="component" value="Unassembled WGS sequence"/>
</dbReference>
<organism evidence="3 4">
    <name type="scientific">Chaetoceros tenuissimus</name>
    <dbReference type="NCBI Taxonomy" id="426638"/>
    <lineage>
        <taxon>Eukaryota</taxon>
        <taxon>Sar</taxon>
        <taxon>Stramenopiles</taxon>
        <taxon>Ochrophyta</taxon>
        <taxon>Bacillariophyta</taxon>
        <taxon>Coscinodiscophyceae</taxon>
        <taxon>Chaetocerotophycidae</taxon>
        <taxon>Chaetocerotales</taxon>
        <taxon>Chaetocerotaceae</taxon>
        <taxon>Chaetoceros</taxon>
    </lineage>
</organism>
<protein>
    <submittedName>
        <fullName evidence="3">Uncharacterized protein</fullName>
    </submittedName>
</protein>
<proteinExistence type="predicted"/>
<name>A0AAD3H814_9STRA</name>
<feature type="region of interest" description="Disordered" evidence="1">
    <location>
        <begin position="223"/>
        <end position="272"/>
    </location>
</feature>
<feature type="compositionally biased region" description="Gly residues" evidence="1">
    <location>
        <begin position="76"/>
        <end position="88"/>
    </location>
</feature>
<feature type="compositionally biased region" description="Basic residues" evidence="1">
    <location>
        <begin position="243"/>
        <end position="255"/>
    </location>
</feature>